<dbReference type="EMBL" id="KV875637">
    <property type="protein sequence ID" value="RZR72165.1"/>
    <property type="molecule type" value="Genomic_DNA"/>
</dbReference>
<gene>
    <name evidence="1" type="ORF">BHM03_00010828</name>
</gene>
<name>A0A444DYG6_ENSVE</name>
<proteinExistence type="predicted"/>
<protein>
    <submittedName>
        <fullName evidence="1">Uncharacterized protein</fullName>
    </submittedName>
</protein>
<evidence type="ECO:0000313" key="1">
    <source>
        <dbReference type="EMBL" id="RZR72165.1"/>
    </source>
</evidence>
<organism evidence="1">
    <name type="scientific">Ensete ventricosum</name>
    <name type="common">Abyssinian banana</name>
    <name type="synonym">Musa ensete</name>
    <dbReference type="NCBI Taxonomy" id="4639"/>
    <lineage>
        <taxon>Eukaryota</taxon>
        <taxon>Viridiplantae</taxon>
        <taxon>Streptophyta</taxon>
        <taxon>Embryophyta</taxon>
        <taxon>Tracheophyta</taxon>
        <taxon>Spermatophyta</taxon>
        <taxon>Magnoliopsida</taxon>
        <taxon>Liliopsida</taxon>
        <taxon>Zingiberales</taxon>
        <taxon>Musaceae</taxon>
        <taxon>Ensete</taxon>
    </lineage>
</organism>
<dbReference type="Proteomes" id="UP000290560">
    <property type="component" value="Unassembled WGS sequence"/>
</dbReference>
<sequence>MSPCMSTGFFKLAIPLTSVSFAQLFRSLSNISHFARSHLLSNFPLALSTVNFDCQRRAVAQIQSSQPLCATYSF</sequence>
<dbReference type="AlphaFoldDB" id="A0A444DYG6"/>
<accession>A0A444DYG6</accession>
<reference evidence="1" key="1">
    <citation type="journal article" date="2018" name="Data Brief">
        <title>Genome sequence data from 17 accessions of Ensete ventricosum, a staple food crop for millions in Ethiopia.</title>
        <authorList>
            <person name="Yemataw Z."/>
            <person name="Muzemil S."/>
            <person name="Ambachew D."/>
            <person name="Tripathi L."/>
            <person name="Tesfaye K."/>
            <person name="Chala A."/>
            <person name="Farbos A."/>
            <person name="O'Neill P."/>
            <person name="Moore K."/>
            <person name="Grant M."/>
            <person name="Studholme D.J."/>
        </authorList>
    </citation>
    <scope>NUCLEOTIDE SEQUENCE [LARGE SCALE GENOMIC DNA]</scope>
    <source>
        <tissue evidence="1">Leaf</tissue>
    </source>
</reference>